<keyword evidence="7 14" id="KW-0418">Kinase</keyword>
<proteinExistence type="predicted"/>
<evidence type="ECO:0000256" key="5">
    <source>
        <dbReference type="ARBA" id="ARBA00022679"/>
    </source>
</evidence>
<dbReference type="RefSeq" id="WP_284824343.1">
    <property type="nucleotide sequence ID" value="NZ_CP126969.1"/>
</dbReference>
<evidence type="ECO:0000259" key="13">
    <source>
        <dbReference type="PROSITE" id="PS50885"/>
    </source>
</evidence>
<dbReference type="Proteomes" id="UP001225598">
    <property type="component" value="Chromosome"/>
</dbReference>
<dbReference type="InterPro" id="IPR036097">
    <property type="entry name" value="HisK_dim/P_sf"/>
</dbReference>
<dbReference type="Gene3D" id="3.30.565.10">
    <property type="entry name" value="Histidine kinase-like ATPase, C-terminal domain"/>
    <property type="match status" value="1"/>
</dbReference>
<dbReference type="PANTHER" id="PTHR45436:SF5">
    <property type="entry name" value="SENSOR HISTIDINE KINASE TRCS"/>
    <property type="match status" value="1"/>
</dbReference>
<keyword evidence="9" id="KW-0902">Two-component regulatory system</keyword>
<protein>
    <recommendedName>
        <fullName evidence="3">histidine kinase</fullName>
        <ecNumber evidence="3">2.7.13.3</ecNumber>
    </recommendedName>
</protein>
<gene>
    <name evidence="14" type="ORF">QP027_09470</name>
</gene>
<evidence type="ECO:0000256" key="3">
    <source>
        <dbReference type="ARBA" id="ARBA00012438"/>
    </source>
</evidence>
<dbReference type="CDD" id="cd00075">
    <property type="entry name" value="HATPase"/>
    <property type="match status" value="1"/>
</dbReference>
<keyword evidence="6 11" id="KW-0812">Transmembrane</keyword>
<dbReference type="Gene3D" id="6.10.340.10">
    <property type="match status" value="1"/>
</dbReference>
<evidence type="ECO:0000256" key="10">
    <source>
        <dbReference type="ARBA" id="ARBA00023136"/>
    </source>
</evidence>
<keyword evidence="4" id="KW-0597">Phosphoprotein</keyword>
<dbReference type="SUPFAM" id="SSF47384">
    <property type="entry name" value="Homodimeric domain of signal transducing histidine kinase"/>
    <property type="match status" value="1"/>
</dbReference>
<feature type="domain" description="HAMP" evidence="13">
    <location>
        <begin position="200"/>
        <end position="253"/>
    </location>
</feature>
<comment type="subcellular location">
    <subcellularLocation>
        <location evidence="2">Cell membrane</location>
    </subcellularLocation>
</comment>
<evidence type="ECO:0000256" key="2">
    <source>
        <dbReference type="ARBA" id="ARBA00004236"/>
    </source>
</evidence>
<evidence type="ECO:0000256" key="4">
    <source>
        <dbReference type="ARBA" id="ARBA00022553"/>
    </source>
</evidence>
<dbReference type="EC" id="2.7.13.3" evidence="3"/>
<keyword evidence="15" id="KW-1185">Reference proteome</keyword>
<name>A0ABY8VEE5_9CORY</name>
<dbReference type="InterPro" id="IPR050428">
    <property type="entry name" value="TCS_sensor_his_kinase"/>
</dbReference>
<dbReference type="Pfam" id="PF02518">
    <property type="entry name" value="HATPase_c"/>
    <property type="match status" value="1"/>
</dbReference>
<dbReference type="SMART" id="SM00304">
    <property type="entry name" value="HAMP"/>
    <property type="match status" value="1"/>
</dbReference>
<dbReference type="InterPro" id="IPR003594">
    <property type="entry name" value="HATPase_dom"/>
</dbReference>
<keyword evidence="5" id="KW-0808">Transferase</keyword>
<dbReference type="SUPFAM" id="SSF55874">
    <property type="entry name" value="ATPase domain of HSP90 chaperone/DNA topoisomerase II/histidine kinase"/>
    <property type="match status" value="1"/>
</dbReference>
<dbReference type="SMART" id="SM00387">
    <property type="entry name" value="HATPase_c"/>
    <property type="match status" value="1"/>
</dbReference>
<dbReference type="EMBL" id="CP126969">
    <property type="protein sequence ID" value="WIM67326.1"/>
    <property type="molecule type" value="Genomic_DNA"/>
</dbReference>
<dbReference type="CDD" id="cd00082">
    <property type="entry name" value="HisKA"/>
    <property type="match status" value="1"/>
</dbReference>
<dbReference type="InterPro" id="IPR004358">
    <property type="entry name" value="Sig_transdc_His_kin-like_C"/>
</dbReference>
<dbReference type="GO" id="GO:0016301">
    <property type="term" value="F:kinase activity"/>
    <property type="evidence" value="ECO:0007669"/>
    <property type="project" value="UniProtKB-KW"/>
</dbReference>
<dbReference type="InterPro" id="IPR003660">
    <property type="entry name" value="HAMP_dom"/>
</dbReference>
<feature type="domain" description="Histidine kinase" evidence="12">
    <location>
        <begin position="268"/>
        <end position="480"/>
    </location>
</feature>
<accession>A0ABY8VEE5</accession>
<dbReference type="Pfam" id="PF00512">
    <property type="entry name" value="HisKA"/>
    <property type="match status" value="1"/>
</dbReference>
<evidence type="ECO:0000313" key="14">
    <source>
        <dbReference type="EMBL" id="WIM67326.1"/>
    </source>
</evidence>
<dbReference type="SMART" id="SM00388">
    <property type="entry name" value="HisKA"/>
    <property type="match status" value="1"/>
</dbReference>
<dbReference type="InterPro" id="IPR005467">
    <property type="entry name" value="His_kinase_dom"/>
</dbReference>
<feature type="transmembrane region" description="Helical" evidence="11">
    <location>
        <begin position="174"/>
        <end position="199"/>
    </location>
</feature>
<feature type="transmembrane region" description="Helical" evidence="11">
    <location>
        <begin position="38"/>
        <end position="61"/>
    </location>
</feature>
<dbReference type="CDD" id="cd06225">
    <property type="entry name" value="HAMP"/>
    <property type="match status" value="1"/>
</dbReference>
<dbReference type="SUPFAM" id="SSF158472">
    <property type="entry name" value="HAMP domain-like"/>
    <property type="match status" value="1"/>
</dbReference>
<dbReference type="InterPro" id="IPR003661">
    <property type="entry name" value="HisK_dim/P_dom"/>
</dbReference>
<evidence type="ECO:0000256" key="7">
    <source>
        <dbReference type="ARBA" id="ARBA00022777"/>
    </source>
</evidence>
<evidence type="ECO:0000256" key="9">
    <source>
        <dbReference type="ARBA" id="ARBA00023012"/>
    </source>
</evidence>
<keyword evidence="8 11" id="KW-1133">Transmembrane helix</keyword>
<organism evidence="14 15">
    <name type="scientific">Corynebacterium breve</name>
    <dbReference type="NCBI Taxonomy" id="3049799"/>
    <lineage>
        <taxon>Bacteria</taxon>
        <taxon>Bacillati</taxon>
        <taxon>Actinomycetota</taxon>
        <taxon>Actinomycetes</taxon>
        <taxon>Mycobacteriales</taxon>
        <taxon>Corynebacteriaceae</taxon>
        <taxon>Corynebacterium</taxon>
    </lineage>
</organism>
<dbReference type="PROSITE" id="PS50885">
    <property type="entry name" value="HAMP"/>
    <property type="match status" value="1"/>
</dbReference>
<dbReference type="Gene3D" id="1.10.287.130">
    <property type="match status" value="1"/>
</dbReference>
<dbReference type="Pfam" id="PF00672">
    <property type="entry name" value="HAMP"/>
    <property type="match status" value="1"/>
</dbReference>
<evidence type="ECO:0000256" key="11">
    <source>
        <dbReference type="SAM" id="Phobius"/>
    </source>
</evidence>
<dbReference type="PRINTS" id="PR00344">
    <property type="entry name" value="BCTRLSENSOR"/>
</dbReference>
<sequence>MADKGTDEVAADITDGAAKKGKSKLSTPPSRALPMRTWLVVLTVMISAFGLVGSSVAVHVLMREVLFSRVDEDLAMGIDTWARSVQLNRGSSVTPMPSEFCQITISPTGSIRTVNDQGSPPDFHQITELGTPVTIESTANSLEERDWRAIAIQGDDGTTTIVARSLEPEQQLMAGLGAIQAIIAAIVLILMGLASYYFVRRAMAPLREVESTALAIAEGDLDRRVPEWSRETEVGQLSYVLNKMLGELQDSLEEAQSKEEQMRRFVGDASHELRTPLTSLRGYTELYRQGATDDVDFVLTKIDDESKRMKLLVEDLLALTRAEGTRLSMKPVDLLELTLSVASSARAAFPGRAIEVDNSTAAIPVVSGDADRLHQVLLNLVVNGLKHGGEEATVHIELRYDEDNVIVVVADDGEGMSPEAAQHIFERFYRADTSRSRGSGGSGLGLAITKTLVEQHGGTISVVSEVGVGSVFTIVLPRLKEAELPSQADDE</sequence>
<dbReference type="PROSITE" id="PS50109">
    <property type="entry name" value="HIS_KIN"/>
    <property type="match status" value="1"/>
</dbReference>
<evidence type="ECO:0000313" key="15">
    <source>
        <dbReference type="Proteomes" id="UP001225598"/>
    </source>
</evidence>
<dbReference type="InterPro" id="IPR036890">
    <property type="entry name" value="HATPase_C_sf"/>
</dbReference>
<evidence type="ECO:0000256" key="6">
    <source>
        <dbReference type="ARBA" id="ARBA00022692"/>
    </source>
</evidence>
<evidence type="ECO:0000256" key="8">
    <source>
        <dbReference type="ARBA" id="ARBA00022989"/>
    </source>
</evidence>
<evidence type="ECO:0000256" key="1">
    <source>
        <dbReference type="ARBA" id="ARBA00000085"/>
    </source>
</evidence>
<comment type="catalytic activity">
    <reaction evidence="1">
        <text>ATP + protein L-histidine = ADP + protein N-phospho-L-histidine.</text>
        <dbReference type="EC" id="2.7.13.3"/>
    </reaction>
</comment>
<keyword evidence="10 11" id="KW-0472">Membrane</keyword>
<dbReference type="PANTHER" id="PTHR45436">
    <property type="entry name" value="SENSOR HISTIDINE KINASE YKOH"/>
    <property type="match status" value="1"/>
</dbReference>
<reference evidence="14 15" key="1">
    <citation type="submission" date="2023-05" db="EMBL/GenBank/DDBJ databases">
        <title>Corynebacterium suedekumii sp. nov. and Corynebacterium breve sp. nov. isolated from raw cow's milk.</title>
        <authorList>
            <person name="Baer M.K."/>
            <person name="Mehl L."/>
            <person name="Hellmuth R."/>
            <person name="Marke G."/>
            <person name="Lipski A."/>
        </authorList>
    </citation>
    <scope>NUCLEOTIDE SEQUENCE [LARGE SCALE GENOMIC DNA]</scope>
    <source>
        <strain evidence="14 15">R4</strain>
    </source>
</reference>
<evidence type="ECO:0000259" key="12">
    <source>
        <dbReference type="PROSITE" id="PS50109"/>
    </source>
</evidence>